<proteinExistence type="predicted"/>
<reference evidence="2" key="1">
    <citation type="submission" date="2016-11" db="UniProtKB">
        <authorList>
            <consortium name="WormBaseParasite"/>
        </authorList>
    </citation>
    <scope>IDENTIFICATION</scope>
</reference>
<evidence type="ECO:0000313" key="1">
    <source>
        <dbReference type="Proteomes" id="UP000095283"/>
    </source>
</evidence>
<name>A0A1I7WLM8_HETBA</name>
<keyword evidence="1" id="KW-1185">Reference proteome</keyword>
<dbReference type="AlphaFoldDB" id="A0A1I7WLM8"/>
<organism evidence="1 2">
    <name type="scientific">Heterorhabditis bacteriophora</name>
    <name type="common">Entomopathogenic nematode worm</name>
    <dbReference type="NCBI Taxonomy" id="37862"/>
    <lineage>
        <taxon>Eukaryota</taxon>
        <taxon>Metazoa</taxon>
        <taxon>Ecdysozoa</taxon>
        <taxon>Nematoda</taxon>
        <taxon>Chromadorea</taxon>
        <taxon>Rhabditida</taxon>
        <taxon>Rhabditina</taxon>
        <taxon>Rhabditomorpha</taxon>
        <taxon>Strongyloidea</taxon>
        <taxon>Heterorhabditidae</taxon>
        <taxon>Heterorhabditis</taxon>
    </lineage>
</organism>
<protein>
    <submittedName>
        <fullName evidence="2">Secreted protein</fullName>
    </submittedName>
</protein>
<sequence length="65" mass="7380">MLCCRNQTVILLFLHSDYAQCDISFLIGPFSSLDDKVTMCNSLPWDSLSNFLVLLERSRCLSSFA</sequence>
<dbReference type="Proteomes" id="UP000095283">
    <property type="component" value="Unplaced"/>
</dbReference>
<evidence type="ECO:0000313" key="2">
    <source>
        <dbReference type="WBParaSite" id="Hba_06044"/>
    </source>
</evidence>
<accession>A0A1I7WLM8</accession>
<dbReference type="WBParaSite" id="Hba_06044">
    <property type="protein sequence ID" value="Hba_06044"/>
    <property type="gene ID" value="Hba_06044"/>
</dbReference>